<feature type="domain" description="Toprim" evidence="1">
    <location>
        <begin position="3"/>
        <end position="120"/>
    </location>
</feature>
<reference evidence="2 3" key="1">
    <citation type="journal article" date="1979" name="Int. J. Syst. Evol. Microbiol.">
        <title>Bacillus globisporus subsp. marinus subsp. nov.</title>
        <authorList>
            <person name="Liu H."/>
        </authorList>
    </citation>
    <scope>NUCLEOTIDE SEQUENCE [LARGE SCALE GENOMIC DNA]</scope>
    <source>
        <strain evidence="2 3">DSM 1297</strain>
    </source>
</reference>
<gene>
    <name evidence="2" type="ORF">AB1471_10115</name>
</gene>
<protein>
    <submittedName>
        <fullName evidence="2">Toprim domain-containing protein</fullName>
    </submittedName>
</protein>
<keyword evidence="3" id="KW-1185">Reference proteome</keyword>
<evidence type="ECO:0000313" key="2">
    <source>
        <dbReference type="EMBL" id="MEW9502150.1"/>
    </source>
</evidence>
<dbReference type="Proteomes" id="UP001556040">
    <property type="component" value="Unassembled WGS sequence"/>
</dbReference>
<proteinExistence type="predicted"/>
<name>A0ABV3Q477_9BACL</name>
<dbReference type="InterPro" id="IPR034144">
    <property type="entry name" value="TOPRIM_TopoIII"/>
</dbReference>
<dbReference type="PANTHER" id="PTHR11390:SF21">
    <property type="entry name" value="DNA TOPOISOMERASE 3-ALPHA"/>
    <property type="match status" value="1"/>
</dbReference>
<evidence type="ECO:0000313" key="3">
    <source>
        <dbReference type="Proteomes" id="UP001556040"/>
    </source>
</evidence>
<dbReference type="SMART" id="SM00493">
    <property type="entry name" value="TOPRIM"/>
    <property type="match status" value="1"/>
</dbReference>
<accession>A0ABV3Q477</accession>
<dbReference type="PANTHER" id="PTHR11390">
    <property type="entry name" value="PROKARYOTIC DNA TOPOISOMERASE"/>
    <property type="match status" value="1"/>
</dbReference>
<dbReference type="Pfam" id="PF01751">
    <property type="entry name" value="Toprim"/>
    <property type="match status" value="1"/>
</dbReference>
<dbReference type="InterPro" id="IPR006171">
    <property type="entry name" value="TOPRIM_dom"/>
</dbReference>
<dbReference type="CDD" id="cd03362">
    <property type="entry name" value="TOPRIM_TopoIA_TopoIII"/>
    <property type="match status" value="1"/>
</dbReference>
<sequence length="121" mass="13751">MGLILILAEKPSQAKSYAEAFSKAKKRDGYFEIEDSLFNGKAVVTWGFGHLVSLEEPAAYKPEWKKWKLASLPMIPDSFRFTVPYDKRKQFGIVKRLLQSASQIVVATDSDREVIDSCEYV</sequence>
<evidence type="ECO:0000259" key="1">
    <source>
        <dbReference type="SMART" id="SM00493"/>
    </source>
</evidence>
<dbReference type="Gene3D" id="3.40.50.140">
    <property type="match status" value="1"/>
</dbReference>
<dbReference type="InterPro" id="IPR000380">
    <property type="entry name" value="Topo_IA"/>
</dbReference>
<organism evidence="2 3">
    <name type="scientific">Jeotgalibacillus marinus</name>
    <dbReference type="NCBI Taxonomy" id="86667"/>
    <lineage>
        <taxon>Bacteria</taxon>
        <taxon>Bacillati</taxon>
        <taxon>Bacillota</taxon>
        <taxon>Bacilli</taxon>
        <taxon>Bacillales</taxon>
        <taxon>Caryophanaceae</taxon>
        <taxon>Jeotgalibacillus</taxon>
    </lineage>
</organism>
<dbReference type="SUPFAM" id="SSF56712">
    <property type="entry name" value="Prokaryotic type I DNA topoisomerase"/>
    <property type="match status" value="1"/>
</dbReference>
<dbReference type="EMBL" id="JBFMIA010000008">
    <property type="protein sequence ID" value="MEW9502150.1"/>
    <property type="molecule type" value="Genomic_DNA"/>
</dbReference>
<dbReference type="InterPro" id="IPR023405">
    <property type="entry name" value="Topo_IA_core_domain"/>
</dbReference>
<dbReference type="RefSeq" id="WP_367779645.1">
    <property type="nucleotide sequence ID" value="NZ_JBFMIA010000008.1"/>
</dbReference>
<comment type="caution">
    <text evidence="2">The sequence shown here is derived from an EMBL/GenBank/DDBJ whole genome shotgun (WGS) entry which is preliminary data.</text>
</comment>